<keyword evidence="2" id="KW-0131">Cell cycle</keyword>
<evidence type="ECO:0000313" key="5">
    <source>
        <dbReference type="Proteomes" id="UP000886885"/>
    </source>
</evidence>
<feature type="region of interest" description="Disordered" evidence="3">
    <location>
        <begin position="1"/>
        <end position="27"/>
    </location>
</feature>
<keyword evidence="5" id="KW-1185">Reference proteome</keyword>
<protein>
    <submittedName>
        <fullName evidence="4">Uncharacterized protein</fullName>
    </submittedName>
</protein>
<sequence>MAPTGRKRARARARTRTSRKTQYKRAVVKPKSIKEAYPTVDQDFPSNSSASCDDCSRIDGLDFEGVDISTSACSTPKAERFRIPEIQTCPPAPRKQRMISICSLQRRPIAFFAPPDLELFFFYALQIHGMMMMRGLRKEVGGQSFRIEYEQMLELLGINNSQKEYVKDGLHSLEAHLLL</sequence>
<dbReference type="GO" id="GO:0032875">
    <property type="term" value="P:regulation of DNA endoreduplication"/>
    <property type="evidence" value="ECO:0007669"/>
    <property type="project" value="InterPro"/>
</dbReference>
<evidence type="ECO:0000313" key="4">
    <source>
        <dbReference type="EMBL" id="KAG6761020.1"/>
    </source>
</evidence>
<dbReference type="GO" id="GO:0004860">
    <property type="term" value="F:protein kinase inhibitor activity"/>
    <property type="evidence" value="ECO:0007669"/>
    <property type="project" value="UniProtKB-KW"/>
</dbReference>
<accession>A0A8X7ZCS8</accession>
<name>A0A8X7ZCS8_POPTO</name>
<evidence type="ECO:0000256" key="3">
    <source>
        <dbReference type="SAM" id="MobiDB-lite"/>
    </source>
</evidence>
<dbReference type="PANTHER" id="PTHR33142:SF8">
    <property type="entry name" value="CYCLIN-DEPENDENT PROTEIN KINASE INHIBITOR SMR9"/>
    <property type="match status" value="1"/>
</dbReference>
<reference evidence="4" key="1">
    <citation type="journal article" date="2020" name="bioRxiv">
        <title>Hybrid origin of Populus tomentosa Carr. identified through genome sequencing and phylogenomic analysis.</title>
        <authorList>
            <person name="An X."/>
            <person name="Gao K."/>
            <person name="Chen Z."/>
            <person name="Li J."/>
            <person name="Yang X."/>
            <person name="Yang X."/>
            <person name="Zhou J."/>
            <person name="Guo T."/>
            <person name="Zhao T."/>
            <person name="Huang S."/>
            <person name="Miao D."/>
            <person name="Khan W.U."/>
            <person name="Rao P."/>
            <person name="Ye M."/>
            <person name="Lei B."/>
            <person name="Liao W."/>
            <person name="Wang J."/>
            <person name="Ji L."/>
            <person name="Li Y."/>
            <person name="Guo B."/>
            <person name="Mustafa N.S."/>
            <person name="Li S."/>
            <person name="Yun Q."/>
            <person name="Keller S.R."/>
            <person name="Mao J."/>
            <person name="Zhang R."/>
            <person name="Strauss S.H."/>
        </authorList>
    </citation>
    <scope>NUCLEOTIDE SEQUENCE</scope>
    <source>
        <strain evidence="4">GM15</strain>
        <tissue evidence="4">Leaf</tissue>
    </source>
</reference>
<dbReference type="InterPro" id="IPR040389">
    <property type="entry name" value="SMR"/>
</dbReference>
<dbReference type="EMBL" id="JAAWWB010000018">
    <property type="protein sequence ID" value="KAG6761020.1"/>
    <property type="molecule type" value="Genomic_DNA"/>
</dbReference>
<organism evidence="4 5">
    <name type="scientific">Populus tomentosa</name>
    <name type="common">Chinese white poplar</name>
    <dbReference type="NCBI Taxonomy" id="118781"/>
    <lineage>
        <taxon>Eukaryota</taxon>
        <taxon>Viridiplantae</taxon>
        <taxon>Streptophyta</taxon>
        <taxon>Embryophyta</taxon>
        <taxon>Tracheophyta</taxon>
        <taxon>Spermatophyta</taxon>
        <taxon>Magnoliopsida</taxon>
        <taxon>eudicotyledons</taxon>
        <taxon>Gunneridae</taxon>
        <taxon>Pentapetalae</taxon>
        <taxon>rosids</taxon>
        <taxon>fabids</taxon>
        <taxon>Malpighiales</taxon>
        <taxon>Salicaceae</taxon>
        <taxon>Saliceae</taxon>
        <taxon>Populus</taxon>
    </lineage>
</organism>
<keyword evidence="1" id="KW-0649">Protein kinase inhibitor</keyword>
<evidence type="ECO:0000256" key="2">
    <source>
        <dbReference type="ARBA" id="ARBA00023306"/>
    </source>
</evidence>
<dbReference type="Proteomes" id="UP000886885">
    <property type="component" value="Chromosome 9D"/>
</dbReference>
<dbReference type="OrthoDB" id="1840446at2759"/>
<dbReference type="GO" id="GO:0005634">
    <property type="term" value="C:nucleus"/>
    <property type="evidence" value="ECO:0007669"/>
    <property type="project" value="TreeGrafter"/>
</dbReference>
<dbReference type="AlphaFoldDB" id="A0A8X7ZCS8"/>
<evidence type="ECO:0000256" key="1">
    <source>
        <dbReference type="ARBA" id="ARBA00023013"/>
    </source>
</evidence>
<dbReference type="PANTHER" id="PTHR33142">
    <property type="entry name" value="CYCLIN-DEPENDENT PROTEIN KINASE INHIBITOR SMR13"/>
    <property type="match status" value="1"/>
</dbReference>
<gene>
    <name evidence="4" type="ORF">POTOM_034209</name>
</gene>
<proteinExistence type="predicted"/>
<comment type="caution">
    <text evidence="4">The sequence shown here is derived from an EMBL/GenBank/DDBJ whole genome shotgun (WGS) entry which is preliminary data.</text>
</comment>